<keyword evidence="2 6" id="KW-1003">Cell membrane</keyword>
<dbReference type="AlphaFoldDB" id="A0A9P0E4S0"/>
<feature type="transmembrane region" description="Helical" evidence="6">
    <location>
        <begin position="47"/>
        <end position="70"/>
    </location>
</feature>
<evidence type="ECO:0000256" key="5">
    <source>
        <dbReference type="ARBA" id="ARBA00023136"/>
    </source>
</evidence>
<dbReference type="InterPro" id="IPR013604">
    <property type="entry name" value="7TM_chemorcpt"/>
</dbReference>
<feature type="transmembrane region" description="Helical" evidence="6">
    <location>
        <begin position="123"/>
        <end position="144"/>
    </location>
</feature>
<evidence type="ECO:0000256" key="3">
    <source>
        <dbReference type="ARBA" id="ARBA00022692"/>
    </source>
</evidence>
<dbReference type="Proteomes" id="UP001152798">
    <property type="component" value="Chromosome 1"/>
</dbReference>
<keyword evidence="6" id="KW-0807">Transducer</keyword>
<evidence type="ECO:0000313" key="8">
    <source>
        <dbReference type="Proteomes" id="UP001152798"/>
    </source>
</evidence>
<evidence type="ECO:0000313" key="7">
    <source>
        <dbReference type="EMBL" id="CAH1389995.1"/>
    </source>
</evidence>
<keyword evidence="8" id="KW-1185">Reference proteome</keyword>
<comment type="similarity">
    <text evidence="6">Belongs to the insect chemoreceptor superfamily. Gustatory receptor (GR) family.</text>
</comment>
<proteinExistence type="inferred from homology"/>
<feature type="transmembrane region" description="Helical" evidence="6">
    <location>
        <begin position="196"/>
        <end position="220"/>
    </location>
</feature>
<keyword evidence="6" id="KW-0675">Receptor</keyword>
<evidence type="ECO:0000256" key="4">
    <source>
        <dbReference type="ARBA" id="ARBA00022989"/>
    </source>
</evidence>
<evidence type="ECO:0000256" key="6">
    <source>
        <dbReference type="RuleBase" id="RU363108"/>
    </source>
</evidence>
<dbReference type="GO" id="GO:0050909">
    <property type="term" value="P:sensory perception of taste"/>
    <property type="evidence" value="ECO:0007669"/>
    <property type="project" value="InterPro"/>
</dbReference>
<accession>A0A9P0E4S0</accession>
<feature type="transmembrane region" description="Helical" evidence="6">
    <location>
        <begin position="98"/>
        <end position="117"/>
    </location>
</feature>
<feature type="transmembrane region" description="Helical" evidence="6">
    <location>
        <begin position="232"/>
        <end position="253"/>
    </location>
</feature>
<dbReference type="EMBL" id="OV725077">
    <property type="protein sequence ID" value="CAH1389995.1"/>
    <property type="molecule type" value="Genomic_DNA"/>
</dbReference>
<evidence type="ECO:0000256" key="1">
    <source>
        <dbReference type="ARBA" id="ARBA00004651"/>
    </source>
</evidence>
<feature type="transmembrane region" description="Helical" evidence="6">
    <location>
        <begin position="15"/>
        <end position="35"/>
    </location>
</feature>
<dbReference type="Pfam" id="PF08395">
    <property type="entry name" value="7tm_7"/>
    <property type="match status" value="1"/>
</dbReference>
<dbReference type="GO" id="GO:0007165">
    <property type="term" value="P:signal transduction"/>
    <property type="evidence" value="ECO:0007669"/>
    <property type="project" value="UniProtKB-KW"/>
</dbReference>
<name>A0A9P0E4S0_NEZVI</name>
<reference evidence="7" key="1">
    <citation type="submission" date="2022-01" db="EMBL/GenBank/DDBJ databases">
        <authorList>
            <person name="King R."/>
        </authorList>
    </citation>
    <scope>NUCLEOTIDE SEQUENCE</scope>
</reference>
<keyword evidence="3 6" id="KW-0812">Transmembrane</keyword>
<organism evidence="7 8">
    <name type="scientific">Nezara viridula</name>
    <name type="common">Southern green stink bug</name>
    <name type="synonym">Cimex viridulus</name>
    <dbReference type="NCBI Taxonomy" id="85310"/>
    <lineage>
        <taxon>Eukaryota</taxon>
        <taxon>Metazoa</taxon>
        <taxon>Ecdysozoa</taxon>
        <taxon>Arthropoda</taxon>
        <taxon>Hexapoda</taxon>
        <taxon>Insecta</taxon>
        <taxon>Pterygota</taxon>
        <taxon>Neoptera</taxon>
        <taxon>Paraneoptera</taxon>
        <taxon>Hemiptera</taxon>
        <taxon>Heteroptera</taxon>
        <taxon>Panheteroptera</taxon>
        <taxon>Pentatomomorpha</taxon>
        <taxon>Pentatomoidea</taxon>
        <taxon>Pentatomidae</taxon>
        <taxon>Pentatominae</taxon>
        <taxon>Nezara</taxon>
    </lineage>
</organism>
<dbReference type="GO" id="GO:0005886">
    <property type="term" value="C:plasma membrane"/>
    <property type="evidence" value="ECO:0007669"/>
    <property type="project" value="UniProtKB-SubCell"/>
</dbReference>
<dbReference type="OrthoDB" id="6634208at2759"/>
<evidence type="ECO:0000256" key="2">
    <source>
        <dbReference type="ARBA" id="ARBA00022475"/>
    </source>
</evidence>
<comment type="caution">
    <text evidence="6">Lacks conserved residue(s) required for the propagation of feature annotation.</text>
</comment>
<gene>
    <name evidence="7" type="ORF">NEZAVI_LOCUS1267</name>
</gene>
<keyword evidence="4 6" id="KW-1133">Transmembrane helix</keyword>
<protein>
    <recommendedName>
        <fullName evidence="6">Gustatory receptor</fullName>
    </recommendedName>
</protein>
<dbReference type="PROSITE" id="PS51257">
    <property type="entry name" value="PROKAR_LIPOPROTEIN"/>
    <property type="match status" value="1"/>
</dbReference>
<comment type="function">
    <text evidence="6">Gustatory receptor which mediates acceptance or avoidance behavior, depending on its substrates.</text>
</comment>
<sequence>MKKYPGMTYQFSWKLYSYCILIGLIACVEGTYWMLAGFQHYSHSVSIIIESIGFWFNVFTWVSVLIQYYLQREILPDIISRLYAVHCRIGITVYRRRYATGIFFLTLLNAIPSIMYIGSDILFVDFLLVSTYFIFINVPVIMACQYSVLMSLLTDQLTFLTNQFRLPMFSFDVRQLVKNHHALCVLANRINKGFNIFLLQATAIPFVLIVINIYIVVVCIVKPQEFDEDSKLLTAVMDALVNIGIITLIVTAAKGAEDSASILIDCAIFAKDFNIQLWNNMLISKTLGKDNDLKIYVYMNNNIQQTACGFFELDYTLLTSVRTSQIS</sequence>
<comment type="subcellular location">
    <subcellularLocation>
        <location evidence="1 6">Cell membrane</location>
        <topology evidence="1 6">Multi-pass membrane protein</topology>
    </subcellularLocation>
</comment>
<keyword evidence="5 6" id="KW-0472">Membrane</keyword>